<feature type="transmembrane region" description="Helical" evidence="2">
    <location>
        <begin position="217"/>
        <end position="237"/>
    </location>
</feature>
<evidence type="ECO:0000259" key="3">
    <source>
        <dbReference type="Pfam" id="PF01757"/>
    </source>
</evidence>
<keyword evidence="5" id="KW-1185">Reference proteome</keyword>
<gene>
    <name evidence="4" type="ORF">JO379_002345</name>
</gene>
<reference evidence="4 5" key="1">
    <citation type="submission" date="2021-03" db="EMBL/GenBank/DDBJ databases">
        <title>Sequencing the genomes of 1000 actinobacteria strains.</title>
        <authorList>
            <person name="Klenk H.-P."/>
        </authorList>
    </citation>
    <scope>NUCLEOTIDE SEQUENCE [LARGE SCALE GENOMIC DNA]</scope>
    <source>
        <strain evidence="4 5">DSM 41480</strain>
    </source>
</reference>
<feature type="compositionally biased region" description="Pro residues" evidence="1">
    <location>
        <begin position="24"/>
        <end position="34"/>
    </location>
</feature>
<dbReference type="RefSeq" id="WP_209514866.1">
    <property type="nucleotide sequence ID" value="NZ_JAGIOH010000001.1"/>
</dbReference>
<feature type="region of interest" description="Disordered" evidence="1">
    <location>
        <begin position="1"/>
        <end position="34"/>
    </location>
</feature>
<dbReference type="EMBL" id="JAGIOH010000001">
    <property type="protein sequence ID" value="MBP2402876.1"/>
    <property type="molecule type" value="Genomic_DNA"/>
</dbReference>
<dbReference type="InterPro" id="IPR002656">
    <property type="entry name" value="Acyl_transf_3_dom"/>
</dbReference>
<feature type="compositionally biased region" description="Low complexity" evidence="1">
    <location>
        <begin position="11"/>
        <end position="23"/>
    </location>
</feature>
<feature type="transmembrane region" description="Helical" evidence="2">
    <location>
        <begin position="327"/>
        <end position="344"/>
    </location>
</feature>
<protein>
    <submittedName>
        <fullName evidence="4">Fucose 4-O-acetylase-like acetyltransferase</fullName>
    </submittedName>
</protein>
<dbReference type="PANTHER" id="PTHR37312">
    <property type="entry name" value="MEMBRANE-BOUND ACYLTRANSFERASE YKRP-RELATED"/>
    <property type="match status" value="1"/>
</dbReference>
<organism evidence="4 5">
    <name type="scientific">Streptomyces syringium</name>
    <dbReference type="NCBI Taxonomy" id="76729"/>
    <lineage>
        <taxon>Bacteria</taxon>
        <taxon>Bacillati</taxon>
        <taxon>Actinomycetota</taxon>
        <taxon>Actinomycetes</taxon>
        <taxon>Kitasatosporales</taxon>
        <taxon>Streptomycetaceae</taxon>
        <taxon>Streptomyces</taxon>
    </lineage>
</organism>
<evidence type="ECO:0000256" key="1">
    <source>
        <dbReference type="SAM" id="MobiDB-lite"/>
    </source>
</evidence>
<dbReference type="PANTHER" id="PTHR37312:SF1">
    <property type="entry name" value="MEMBRANE-BOUND ACYLTRANSFERASE YKRP-RELATED"/>
    <property type="match status" value="1"/>
</dbReference>
<comment type="caution">
    <text evidence="4">The sequence shown here is derived from an EMBL/GenBank/DDBJ whole genome shotgun (WGS) entry which is preliminary data.</text>
</comment>
<name>A0ABS4Y2B1_9ACTN</name>
<feature type="transmembrane region" description="Helical" evidence="2">
    <location>
        <begin position="134"/>
        <end position="153"/>
    </location>
</feature>
<feature type="transmembrane region" description="Helical" evidence="2">
    <location>
        <begin position="288"/>
        <end position="307"/>
    </location>
</feature>
<dbReference type="Pfam" id="PF01757">
    <property type="entry name" value="Acyl_transf_3"/>
    <property type="match status" value="1"/>
</dbReference>
<accession>A0ABS4Y2B1</accession>
<proteinExistence type="predicted"/>
<feature type="transmembrane region" description="Helical" evidence="2">
    <location>
        <begin position="257"/>
        <end position="281"/>
    </location>
</feature>
<sequence>MSPTATPPARPVASASAASGPGAAPVPPPAPAPAPQRDPFFDNAKYLAIVLVALGHAWEPLTHGGRAATALYMTVYAFHMPAFILISGYFSRGFDMSPAKLKRLLTGVVVPYLIFEVAYTYFQHWAEDDAPDEAISLLNPWYLNWFLAALFVWRLTTPIWKLIRWPVPVAFVIAILAELSPEVGTDFDLQRVMQFLPFFVIGLHMKPEHFHLVRKRWVRIAAVPVFAAAVAVAYWLAPTMDTAWFYHNDSVQELDAPLWAAPVMQLALFACAAVLIACFFAWVPGRTVWFTALGAGTLYGYLLHGFLIKLSRWWEWYDAYAWIRQPVGEVVVTLLAIAMMTALCSKPVRRVFRFAMEPKMEWAFVKDTASGKASGKASATRGR</sequence>
<evidence type="ECO:0000313" key="4">
    <source>
        <dbReference type="EMBL" id="MBP2402876.1"/>
    </source>
</evidence>
<keyword evidence="2" id="KW-0472">Membrane</keyword>
<keyword evidence="2" id="KW-1133">Transmembrane helix</keyword>
<dbReference type="GeneID" id="91569212"/>
<evidence type="ECO:0000256" key="2">
    <source>
        <dbReference type="SAM" id="Phobius"/>
    </source>
</evidence>
<dbReference type="InterPro" id="IPR052734">
    <property type="entry name" value="Nod_factor_acetyltransferase"/>
</dbReference>
<feature type="compositionally biased region" description="Pro residues" evidence="1">
    <location>
        <begin position="1"/>
        <end position="10"/>
    </location>
</feature>
<feature type="transmembrane region" description="Helical" evidence="2">
    <location>
        <begin position="103"/>
        <end position="122"/>
    </location>
</feature>
<feature type="domain" description="Acyltransferase 3" evidence="3">
    <location>
        <begin position="39"/>
        <end position="344"/>
    </location>
</feature>
<evidence type="ECO:0000313" key="5">
    <source>
        <dbReference type="Proteomes" id="UP001519291"/>
    </source>
</evidence>
<keyword evidence="2" id="KW-0812">Transmembrane</keyword>
<dbReference type="Proteomes" id="UP001519291">
    <property type="component" value="Unassembled WGS sequence"/>
</dbReference>
<feature type="transmembrane region" description="Helical" evidence="2">
    <location>
        <begin position="70"/>
        <end position="91"/>
    </location>
</feature>